<dbReference type="Proteomes" id="UP000237749">
    <property type="component" value="Unassembled WGS sequence"/>
</dbReference>
<gene>
    <name evidence="1" type="ORF">BXY41_102474</name>
</gene>
<dbReference type="InterPro" id="IPR019059">
    <property type="entry name" value="Restrct_endonuc_II_HaeIII"/>
</dbReference>
<accession>A0A2S6HXP8</accession>
<keyword evidence="1" id="KW-0540">Nuclease</keyword>
<sequence>MGTGIQTSNGKAFEYACIIALCEHLSDGQEIVIKQSPQMITAQRLYDDISDDMKDHLDDAARASVRIIKRLEPQLCEVDGNEPLYLSLQADAAGIKGDVRDVLCLRKQNGWEIGLSCKHNHHAVKHSRLSDTIDFGKEWLGIPCSKTYFNKVVPLFTQLRVIRDASKTKGEPILWNNMSDKAEKYYIPILEAFIEELKRIATENVNIPEKLIRYLLGRYDFYKVITDDKNRTTRVEAVNIAGTLNKQSGHLKAITKIPLLKMPMQFYHIGFKPGSNNTIEVVCDEGWQISMRIHSASSKIEPSLKFDVNLISLPSSVYTQVEPWDNDLNQNRSQRLGTYAKKILKIDNTVE</sequence>
<dbReference type="EMBL" id="PTJA01000002">
    <property type="protein sequence ID" value="PPK82784.1"/>
    <property type="molecule type" value="Genomic_DNA"/>
</dbReference>
<proteinExistence type="predicted"/>
<dbReference type="AlphaFoldDB" id="A0A2S6HXP8"/>
<dbReference type="RefSeq" id="WP_104435597.1">
    <property type="nucleotide sequence ID" value="NZ_PTJA01000002.1"/>
</dbReference>
<protein>
    <submittedName>
        <fullName evidence="1">HaeIII restriction endonuclease</fullName>
    </submittedName>
</protein>
<name>A0A2S6HXP8_9FIRM</name>
<keyword evidence="1" id="KW-0378">Hydrolase</keyword>
<dbReference type="OrthoDB" id="7923544at2"/>
<dbReference type="Pfam" id="PF09556">
    <property type="entry name" value="RE_HaeIII"/>
    <property type="match status" value="1"/>
</dbReference>
<dbReference type="GO" id="GO:0004519">
    <property type="term" value="F:endonuclease activity"/>
    <property type="evidence" value="ECO:0007669"/>
    <property type="project" value="UniProtKB-KW"/>
</dbReference>
<evidence type="ECO:0000313" key="1">
    <source>
        <dbReference type="EMBL" id="PPK82784.1"/>
    </source>
</evidence>
<evidence type="ECO:0000313" key="2">
    <source>
        <dbReference type="Proteomes" id="UP000237749"/>
    </source>
</evidence>
<keyword evidence="2" id="KW-1185">Reference proteome</keyword>
<keyword evidence="1" id="KW-0255">Endonuclease</keyword>
<comment type="caution">
    <text evidence="1">The sequence shown here is derived from an EMBL/GenBank/DDBJ whole genome shotgun (WGS) entry which is preliminary data.</text>
</comment>
<organism evidence="1 2">
    <name type="scientific">Lacrimispora xylanisolvens</name>
    <dbReference type="NCBI Taxonomy" id="384636"/>
    <lineage>
        <taxon>Bacteria</taxon>
        <taxon>Bacillati</taxon>
        <taxon>Bacillota</taxon>
        <taxon>Clostridia</taxon>
        <taxon>Lachnospirales</taxon>
        <taxon>Lachnospiraceae</taxon>
        <taxon>Lacrimispora</taxon>
    </lineage>
</organism>
<reference evidence="1 2" key="1">
    <citation type="submission" date="2018-02" db="EMBL/GenBank/DDBJ databases">
        <title>Genomic Encyclopedia of Archaeal and Bacterial Type Strains, Phase II (KMG-II): from individual species to whole genera.</title>
        <authorList>
            <person name="Goeker M."/>
        </authorList>
    </citation>
    <scope>NUCLEOTIDE SEQUENCE [LARGE SCALE GENOMIC DNA]</scope>
    <source>
        <strain evidence="1 2">DSM 3808</strain>
    </source>
</reference>